<protein>
    <submittedName>
        <fullName evidence="1">Uncharacterized protein</fullName>
    </submittedName>
</protein>
<dbReference type="AlphaFoldDB" id="A0A015LYD3"/>
<evidence type="ECO:0000313" key="2">
    <source>
        <dbReference type="Proteomes" id="UP000022910"/>
    </source>
</evidence>
<sequence>MERGRTTRSPLRKYWDRDDQLEDFSLYRLYLTHKYTNGKWVKCKKENIVRILPRPSGLRNGDQWAEFCRVKVILHVLHRSIEQLNGNSDIPWSTIYERHIDIINSDPIDLLGQAFDEEAEISEEESYDEIEEKEHEEYRYDWMHLAEMGPNVHIQRDADLGSRDMDRKYNWTNDAQQQYSEEDIANASEFV</sequence>
<evidence type="ECO:0000313" key="1">
    <source>
        <dbReference type="EMBL" id="EXX59638.1"/>
    </source>
</evidence>
<dbReference type="Proteomes" id="UP000022910">
    <property type="component" value="Unassembled WGS sequence"/>
</dbReference>
<keyword evidence="2" id="KW-1185">Reference proteome</keyword>
<name>A0A015LYD3_RHIIW</name>
<comment type="caution">
    <text evidence="1">The sequence shown here is derived from an EMBL/GenBank/DDBJ whole genome shotgun (WGS) entry which is preliminary data.</text>
</comment>
<accession>A0A015LYD3</accession>
<dbReference type="OrthoDB" id="432234at2759"/>
<proteinExistence type="predicted"/>
<dbReference type="EMBL" id="JEMT01026292">
    <property type="protein sequence ID" value="EXX59638.1"/>
    <property type="molecule type" value="Genomic_DNA"/>
</dbReference>
<reference evidence="1 2" key="1">
    <citation type="submission" date="2014-02" db="EMBL/GenBank/DDBJ databases">
        <title>Single nucleus genome sequencing reveals high similarity among nuclei of an endomycorrhizal fungus.</title>
        <authorList>
            <person name="Lin K."/>
            <person name="Geurts R."/>
            <person name="Zhang Z."/>
            <person name="Limpens E."/>
            <person name="Saunders D.G."/>
            <person name="Mu D."/>
            <person name="Pang E."/>
            <person name="Cao H."/>
            <person name="Cha H."/>
            <person name="Lin T."/>
            <person name="Zhou Q."/>
            <person name="Shang Y."/>
            <person name="Li Y."/>
            <person name="Ivanov S."/>
            <person name="Sharma T."/>
            <person name="Velzen R.V."/>
            <person name="Ruijter N.D."/>
            <person name="Aanen D.K."/>
            <person name="Win J."/>
            <person name="Kamoun S."/>
            <person name="Bisseling T."/>
            <person name="Huang S."/>
        </authorList>
    </citation>
    <scope>NUCLEOTIDE SEQUENCE [LARGE SCALE GENOMIC DNA]</scope>
    <source>
        <strain evidence="2">DAOM197198w</strain>
    </source>
</reference>
<dbReference type="HOGENOM" id="CLU_141780_0_0_1"/>
<organism evidence="1 2">
    <name type="scientific">Rhizophagus irregularis (strain DAOM 197198w)</name>
    <name type="common">Glomus intraradices</name>
    <dbReference type="NCBI Taxonomy" id="1432141"/>
    <lineage>
        <taxon>Eukaryota</taxon>
        <taxon>Fungi</taxon>
        <taxon>Fungi incertae sedis</taxon>
        <taxon>Mucoromycota</taxon>
        <taxon>Glomeromycotina</taxon>
        <taxon>Glomeromycetes</taxon>
        <taxon>Glomerales</taxon>
        <taxon>Glomeraceae</taxon>
        <taxon>Rhizophagus</taxon>
    </lineage>
</organism>
<gene>
    <name evidence="1" type="ORF">RirG_187300</name>
</gene>